<proteinExistence type="inferred from homology"/>
<reference evidence="5" key="1">
    <citation type="submission" date="2022-10" db="EMBL/GenBank/DDBJ databases">
        <authorList>
            <person name="Chen Y."/>
            <person name="Dougan E. K."/>
            <person name="Chan C."/>
            <person name="Rhodes N."/>
            <person name="Thang M."/>
        </authorList>
    </citation>
    <scope>NUCLEOTIDE SEQUENCE</scope>
</reference>
<reference evidence="6 7" key="2">
    <citation type="submission" date="2024-05" db="EMBL/GenBank/DDBJ databases">
        <authorList>
            <person name="Chen Y."/>
            <person name="Shah S."/>
            <person name="Dougan E. K."/>
            <person name="Thang M."/>
            <person name="Chan C."/>
        </authorList>
    </citation>
    <scope>NUCLEOTIDE SEQUENCE [LARGE SCALE GENOMIC DNA]</scope>
</reference>
<dbReference type="PANTHER" id="PTHR31306">
    <property type="entry name" value="ALPHA-1,6-MANNOSYLTRANSFERASE MNN11-RELATED"/>
    <property type="match status" value="1"/>
</dbReference>
<dbReference type="EMBL" id="CAMXCT030003516">
    <property type="protein sequence ID" value="CAL4792184.1"/>
    <property type="molecule type" value="Genomic_DNA"/>
</dbReference>
<accession>A0A9P1G9N7</accession>
<keyword evidence="2" id="KW-0328">Glycosyltransferase</keyword>
<dbReference type="GO" id="GO:0000139">
    <property type="term" value="C:Golgi membrane"/>
    <property type="evidence" value="ECO:0007669"/>
    <property type="project" value="TreeGrafter"/>
</dbReference>
<gene>
    <name evidence="5" type="ORF">C1SCF055_LOCUS30641</name>
</gene>
<evidence type="ECO:0000313" key="5">
    <source>
        <dbReference type="EMBL" id="CAI4004872.1"/>
    </source>
</evidence>
<dbReference type="InterPro" id="IPR008630">
    <property type="entry name" value="Glyco_trans_34"/>
</dbReference>
<protein>
    <recommendedName>
        <fullName evidence="8">Nucleotide-diphospho-sugar transferase domain-containing protein</fullName>
    </recommendedName>
</protein>
<evidence type="ECO:0008006" key="8">
    <source>
        <dbReference type="Google" id="ProtNLM"/>
    </source>
</evidence>
<evidence type="ECO:0000256" key="3">
    <source>
        <dbReference type="ARBA" id="ARBA00022679"/>
    </source>
</evidence>
<comment type="caution">
    <text evidence="5">The sequence shown here is derived from an EMBL/GenBank/DDBJ whole genome shotgun (WGS) entry which is preliminary data.</text>
</comment>
<comment type="similarity">
    <text evidence="1">Belongs to the glycosyltransferase 34 family.</text>
</comment>
<dbReference type="EMBL" id="CAMXCT020003516">
    <property type="protein sequence ID" value="CAL1158247.1"/>
    <property type="molecule type" value="Genomic_DNA"/>
</dbReference>
<dbReference type="AlphaFoldDB" id="A0A9P1G9N7"/>
<dbReference type="Pfam" id="PF05637">
    <property type="entry name" value="Glyco_transf_34"/>
    <property type="match status" value="1"/>
</dbReference>
<dbReference type="InterPro" id="IPR029044">
    <property type="entry name" value="Nucleotide-diphossugar_trans"/>
</dbReference>
<keyword evidence="7" id="KW-1185">Reference proteome</keyword>
<dbReference type="EMBL" id="CAMXCT010003516">
    <property type="protein sequence ID" value="CAI4004872.1"/>
    <property type="molecule type" value="Genomic_DNA"/>
</dbReference>
<feature type="region of interest" description="Disordered" evidence="4">
    <location>
        <begin position="326"/>
        <end position="350"/>
    </location>
</feature>
<evidence type="ECO:0000256" key="2">
    <source>
        <dbReference type="ARBA" id="ARBA00022676"/>
    </source>
</evidence>
<organism evidence="5">
    <name type="scientific">Cladocopium goreaui</name>
    <dbReference type="NCBI Taxonomy" id="2562237"/>
    <lineage>
        <taxon>Eukaryota</taxon>
        <taxon>Sar</taxon>
        <taxon>Alveolata</taxon>
        <taxon>Dinophyceae</taxon>
        <taxon>Suessiales</taxon>
        <taxon>Symbiodiniaceae</taxon>
        <taxon>Cladocopium</taxon>
    </lineage>
</organism>
<dbReference type="GO" id="GO:0016757">
    <property type="term" value="F:glycosyltransferase activity"/>
    <property type="evidence" value="ECO:0007669"/>
    <property type="project" value="UniProtKB-KW"/>
</dbReference>
<dbReference type="GO" id="GO:0006487">
    <property type="term" value="P:protein N-linked glycosylation"/>
    <property type="evidence" value="ECO:0007669"/>
    <property type="project" value="TreeGrafter"/>
</dbReference>
<evidence type="ECO:0000256" key="1">
    <source>
        <dbReference type="ARBA" id="ARBA00005664"/>
    </source>
</evidence>
<evidence type="ECO:0000313" key="6">
    <source>
        <dbReference type="EMBL" id="CAL4792184.1"/>
    </source>
</evidence>
<dbReference type="Proteomes" id="UP001152797">
    <property type="component" value="Unassembled WGS sequence"/>
</dbReference>
<evidence type="ECO:0000313" key="7">
    <source>
        <dbReference type="Proteomes" id="UP001152797"/>
    </source>
</evidence>
<dbReference type="OrthoDB" id="9402762at2759"/>
<name>A0A9P1G9N7_9DINO</name>
<sequence length="564" mass="63108">MSRIFELSSKVSTNAQVWVDVIAAMSHTAPPESAAILAARRRDPSSIPDATLFSTPWLVHRFAKAGVSPHMCLQCLMVGTLSLKVLELQVEYARRHGYDLYTYIDDSELSDKTHEVHFWKMRSTQYLIESGTTGCDYIFWMDSDAIIMNMSFSLENLIHWDGMEDTDIVLAADTLAANLAQSLWKFSRFTHQILEDSWNMGSFAPLVETGAFNAILGGCQPENSPEEKDACYRHMDVDWHNRTFAREHFYPGDNRKIKELVVNKSLLPHIKWVPKRAINSYPFGYFGGQYRWGDPDFIVHCPGGKGKSVFLPQYIERGLLNAGLPPDPAADARRDPSGVPNATSSTRPRLTRRESTQLLIDKTDCEYIFWLSVDAVIVDINFKIESLIKWQGASDTDLVVAGNYAVVSLVTGLWKSSSFNSLLLKELSEIEPGNEVQSATASMSALLGGCTVRSSEDDKEICRAKVIQPKRSRDPAILPAIEAIRNGDDAALGEMVVNKSLLPHMKWVPTRLIGARPEELFVRNFDCKELFVRGVFLVYCSGIFGGRYIPKILPTARMEAGLAP</sequence>
<evidence type="ECO:0000256" key="4">
    <source>
        <dbReference type="SAM" id="MobiDB-lite"/>
    </source>
</evidence>
<dbReference type="PANTHER" id="PTHR31306:SF4">
    <property type="entry name" value="ALPHA-1,2-GALACTOSYLTRANSFERASE"/>
    <property type="match status" value="1"/>
</dbReference>
<dbReference type="Gene3D" id="3.90.550.10">
    <property type="entry name" value="Spore Coat Polysaccharide Biosynthesis Protein SpsA, Chain A"/>
    <property type="match status" value="1"/>
</dbReference>
<keyword evidence="3" id="KW-0808">Transferase</keyword>